<dbReference type="Proteomes" id="UP001056120">
    <property type="component" value="Linkage Group LG14"/>
</dbReference>
<proteinExistence type="predicted"/>
<accession>A0ACB9GL58</accession>
<comment type="caution">
    <text evidence="1">The sequence shown here is derived from an EMBL/GenBank/DDBJ whole genome shotgun (WGS) entry which is preliminary data.</text>
</comment>
<reference evidence="2" key="1">
    <citation type="journal article" date="2022" name="Mol. Ecol. Resour.">
        <title>The genomes of chicory, endive, great burdock and yacon provide insights into Asteraceae palaeo-polyploidization history and plant inulin production.</title>
        <authorList>
            <person name="Fan W."/>
            <person name="Wang S."/>
            <person name="Wang H."/>
            <person name="Wang A."/>
            <person name="Jiang F."/>
            <person name="Liu H."/>
            <person name="Zhao H."/>
            <person name="Xu D."/>
            <person name="Zhang Y."/>
        </authorList>
    </citation>
    <scope>NUCLEOTIDE SEQUENCE [LARGE SCALE GENOMIC DNA]</scope>
    <source>
        <strain evidence="2">cv. Yunnan</strain>
    </source>
</reference>
<keyword evidence="2" id="KW-1185">Reference proteome</keyword>
<protein>
    <submittedName>
        <fullName evidence="1">Uncharacterized protein</fullName>
    </submittedName>
</protein>
<reference evidence="1 2" key="2">
    <citation type="journal article" date="2022" name="Mol. Ecol. Resour.">
        <title>The genomes of chicory, endive, great burdock and yacon provide insights into Asteraceae paleo-polyploidization history and plant inulin production.</title>
        <authorList>
            <person name="Fan W."/>
            <person name="Wang S."/>
            <person name="Wang H."/>
            <person name="Wang A."/>
            <person name="Jiang F."/>
            <person name="Liu H."/>
            <person name="Zhao H."/>
            <person name="Xu D."/>
            <person name="Zhang Y."/>
        </authorList>
    </citation>
    <scope>NUCLEOTIDE SEQUENCE [LARGE SCALE GENOMIC DNA]</scope>
    <source>
        <strain evidence="2">cv. Yunnan</strain>
        <tissue evidence="1">Leaves</tissue>
    </source>
</reference>
<gene>
    <name evidence="1" type="ORF">L1987_43220</name>
</gene>
<sequence>MGEAGKGKGPERKEERPRAKTRAYALTQEQARADPDVASEFYICDFLKRVKYTVSKLERAFSVETAEGRTARMTDEVDKSTIKIEGHRFPVRLFVMILGGFDVLLGMDWLTANEAQIICKRKII</sequence>
<dbReference type="EMBL" id="CM042031">
    <property type="protein sequence ID" value="KAI3784127.1"/>
    <property type="molecule type" value="Genomic_DNA"/>
</dbReference>
<evidence type="ECO:0000313" key="1">
    <source>
        <dbReference type="EMBL" id="KAI3784127.1"/>
    </source>
</evidence>
<name>A0ACB9GL58_9ASTR</name>
<evidence type="ECO:0000313" key="2">
    <source>
        <dbReference type="Proteomes" id="UP001056120"/>
    </source>
</evidence>
<organism evidence="1 2">
    <name type="scientific">Smallanthus sonchifolius</name>
    <dbReference type="NCBI Taxonomy" id="185202"/>
    <lineage>
        <taxon>Eukaryota</taxon>
        <taxon>Viridiplantae</taxon>
        <taxon>Streptophyta</taxon>
        <taxon>Embryophyta</taxon>
        <taxon>Tracheophyta</taxon>
        <taxon>Spermatophyta</taxon>
        <taxon>Magnoliopsida</taxon>
        <taxon>eudicotyledons</taxon>
        <taxon>Gunneridae</taxon>
        <taxon>Pentapetalae</taxon>
        <taxon>asterids</taxon>
        <taxon>campanulids</taxon>
        <taxon>Asterales</taxon>
        <taxon>Asteraceae</taxon>
        <taxon>Asteroideae</taxon>
        <taxon>Heliantheae alliance</taxon>
        <taxon>Millerieae</taxon>
        <taxon>Smallanthus</taxon>
    </lineage>
</organism>